<organism evidence="6 7">
    <name type="scientific">Stakelama tenebrarum</name>
    <dbReference type="NCBI Taxonomy" id="2711215"/>
    <lineage>
        <taxon>Bacteria</taxon>
        <taxon>Pseudomonadati</taxon>
        <taxon>Pseudomonadota</taxon>
        <taxon>Alphaproteobacteria</taxon>
        <taxon>Sphingomonadales</taxon>
        <taxon>Sphingomonadaceae</taxon>
        <taxon>Stakelama</taxon>
    </lineage>
</organism>
<dbReference type="Gene3D" id="2.40.50.100">
    <property type="match status" value="1"/>
</dbReference>
<keyword evidence="7" id="KW-1185">Reference proteome</keyword>
<name>A0A6G6Y918_9SPHN</name>
<dbReference type="PANTHER" id="PTHR30469:SF29">
    <property type="entry name" value="BLR2860 PROTEIN"/>
    <property type="match status" value="1"/>
</dbReference>
<dbReference type="Pfam" id="PF25989">
    <property type="entry name" value="YknX_C"/>
    <property type="match status" value="1"/>
</dbReference>
<dbReference type="PANTHER" id="PTHR30469">
    <property type="entry name" value="MULTIDRUG RESISTANCE PROTEIN MDTA"/>
    <property type="match status" value="1"/>
</dbReference>
<feature type="domain" description="Multidrug resistance protein MdtA-like barrel-sandwich hybrid" evidence="3">
    <location>
        <begin position="82"/>
        <end position="209"/>
    </location>
</feature>
<dbReference type="EMBL" id="CP049109">
    <property type="protein sequence ID" value="QIG81073.1"/>
    <property type="molecule type" value="Genomic_DNA"/>
</dbReference>
<dbReference type="Pfam" id="PF25917">
    <property type="entry name" value="BSH_RND"/>
    <property type="match status" value="1"/>
</dbReference>
<dbReference type="InterPro" id="IPR058792">
    <property type="entry name" value="Beta-barrel_RND_2"/>
</dbReference>
<evidence type="ECO:0000313" key="6">
    <source>
        <dbReference type="EMBL" id="QIG81073.1"/>
    </source>
</evidence>
<evidence type="ECO:0000259" key="5">
    <source>
        <dbReference type="Pfam" id="PF25989"/>
    </source>
</evidence>
<dbReference type="GO" id="GO:0015562">
    <property type="term" value="F:efflux transmembrane transporter activity"/>
    <property type="evidence" value="ECO:0007669"/>
    <property type="project" value="TreeGrafter"/>
</dbReference>
<feature type="transmembrane region" description="Helical" evidence="2">
    <location>
        <begin position="20"/>
        <end position="39"/>
    </location>
</feature>
<dbReference type="InterPro" id="IPR006143">
    <property type="entry name" value="RND_pump_MFP"/>
</dbReference>
<dbReference type="FunFam" id="2.40.30.170:FF:000010">
    <property type="entry name" value="Efflux RND transporter periplasmic adaptor subunit"/>
    <property type="match status" value="1"/>
</dbReference>
<dbReference type="KEGG" id="spzr:G5C33_15640"/>
<dbReference type="GO" id="GO:1990281">
    <property type="term" value="C:efflux pump complex"/>
    <property type="evidence" value="ECO:0007669"/>
    <property type="project" value="TreeGrafter"/>
</dbReference>
<feature type="domain" description="CusB-like beta-barrel" evidence="4">
    <location>
        <begin position="214"/>
        <end position="288"/>
    </location>
</feature>
<keyword evidence="2" id="KW-1133">Transmembrane helix</keyword>
<evidence type="ECO:0000256" key="2">
    <source>
        <dbReference type="SAM" id="Phobius"/>
    </source>
</evidence>
<keyword evidence="2" id="KW-0472">Membrane</keyword>
<dbReference type="Proteomes" id="UP000501568">
    <property type="component" value="Chromosome"/>
</dbReference>
<comment type="similarity">
    <text evidence="1">Belongs to the membrane fusion protein (MFP) (TC 8.A.1) family.</text>
</comment>
<dbReference type="AlphaFoldDB" id="A0A6G6Y918"/>
<accession>A0A6G6Y918</accession>
<evidence type="ECO:0000259" key="4">
    <source>
        <dbReference type="Pfam" id="PF25954"/>
    </source>
</evidence>
<evidence type="ECO:0000256" key="1">
    <source>
        <dbReference type="ARBA" id="ARBA00009477"/>
    </source>
</evidence>
<protein>
    <submittedName>
        <fullName evidence="6">Efflux RND transporter periplasmic adaptor subunit</fullName>
    </submittedName>
</protein>
<evidence type="ECO:0000313" key="7">
    <source>
        <dbReference type="Proteomes" id="UP000501568"/>
    </source>
</evidence>
<gene>
    <name evidence="6" type="ORF">G5C33_15640</name>
</gene>
<dbReference type="Gene3D" id="2.40.30.170">
    <property type="match status" value="1"/>
</dbReference>
<dbReference type="NCBIfam" id="TIGR01730">
    <property type="entry name" value="RND_mfp"/>
    <property type="match status" value="1"/>
</dbReference>
<dbReference type="Gene3D" id="1.10.287.470">
    <property type="entry name" value="Helix hairpin bin"/>
    <property type="match status" value="1"/>
</dbReference>
<reference evidence="6 7" key="1">
    <citation type="submission" date="2020-02" db="EMBL/GenBank/DDBJ databases">
        <authorList>
            <person name="Zheng R.K."/>
            <person name="Sun C.M."/>
        </authorList>
    </citation>
    <scope>NUCLEOTIDE SEQUENCE [LARGE SCALE GENOMIC DNA]</scope>
    <source>
        <strain evidence="7">zrk23</strain>
    </source>
</reference>
<sequence length="372" mass="39451">MSITDDTDDFAVETPRRRKAPLLIAAIVLVLVFGAIFAWRSMRMAGSAAAYAPPPVEVTAMRVKSETLPQALRATGSIEAVRQVVLAPEVPGRIVAIRFTAGQRVGRGAPLVQLFDAPERADRSAAVARLNFAQIQYDRSKELEPTGAEPRALLQQHEAELAQARAAIRQIDARLAQKTVRAPFSGQIGIRQVDLGQYVNAGDAIATLTDLDRVHVNFSVPQQDLSKLEVGGDVSVRSDALPDREFTAKVSAIEPVVAGDTRNIAVQAVMANPGRVLRPGIFVTVGVEQPVRQGAILVPTTAIQTSASGDSVFVVREGKAALVPVTVGSEVGERTVVERGLSAGDIVVTTGQVRLQPGAAVTIADTSKPATR</sequence>
<dbReference type="InterPro" id="IPR058625">
    <property type="entry name" value="MdtA-like_BSH"/>
</dbReference>
<evidence type="ECO:0000259" key="3">
    <source>
        <dbReference type="Pfam" id="PF25917"/>
    </source>
</evidence>
<keyword evidence="2" id="KW-0812">Transmembrane</keyword>
<feature type="domain" description="YknX-like C-terminal permuted SH3-like" evidence="5">
    <location>
        <begin position="296"/>
        <end position="363"/>
    </location>
</feature>
<dbReference type="RefSeq" id="WP_165328000.1">
    <property type="nucleotide sequence ID" value="NZ_CP049109.1"/>
</dbReference>
<dbReference type="SUPFAM" id="SSF111369">
    <property type="entry name" value="HlyD-like secretion proteins"/>
    <property type="match status" value="1"/>
</dbReference>
<dbReference type="Pfam" id="PF25954">
    <property type="entry name" value="Beta-barrel_RND_2"/>
    <property type="match status" value="1"/>
</dbReference>
<dbReference type="InterPro" id="IPR058637">
    <property type="entry name" value="YknX-like_C"/>
</dbReference>
<dbReference type="Gene3D" id="2.40.420.20">
    <property type="match status" value="1"/>
</dbReference>
<proteinExistence type="inferred from homology"/>